<keyword evidence="2" id="KW-1185">Reference proteome</keyword>
<dbReference type="EMBL" id="QGDQ01000086">
    <property type="protein sequence ID" value="PWJ39099.1"/>
    <property type="molecule type" value="Genomic_DNA"/>
</dbReference>
<evidence type="ECO:0008006" key="3">
    <source>
        <dbReference type="Google" id="ProtNLM"/>
    </source>
</evidence>
<evidence type="ECO:0000313" key="1">
    <source>
        <dbReference type="EMBL" id="PWJ39099.1"/>
    </source>
</evidence>
<evidence type="ECO:0000313" key="2">
    <source>
        <dbReference type="Proteomes" id="UP000245469"/>
    </source>
</evidence>
<protein>
    <recommendedName>
        <fullName evidence="3">Homeodomain-like domain-containing protein</fullName>
    </recommendedName>
</protein>
<dbReference type="RefSeq" id="WP_109776821.1">
    <property type="nucleotide sequence ID" value="NZ_QGDQ01000086.1"/>
</dbReference>
<organism evidence="1 2">
    <name type="scientific">Quadrisphaera granulorum</name>
    <dbReference type="NCBI Taxonomy" id="317664"/>
    <lineage>
        <taxon>Bacteria</taxon>
        <taxon>Bacillati</taxon>
        <taxon>Actinomycetota</taxon>
        <taxon>Actinomycetes</taxon>
        <taxon>Kineosporiales</taxon>
        <taxon>Kineosporiaceae</taxon>
        <taxon>Quadrisphaera</taxon>
    </lineage>
</organism>
<proteinExistence type="predicted"/>
<dbReference type="AlphaFoldDB" id="A0A315ZTU7"/>
<name>A0A315ZTU7_9ACTN</name>
<gene>
    <name evidence="1" type="ORF">BXY45_1871</name>
</gene>
<sequence length="104" mass="11409">MHREVHRLSEYGSSAADIAVHMSMRLDAVQAILARPLQIGQGPRWTGAEREERARKVRVAARNGVPIADIASALGASETWVRSVLLEEAAKVKRRATRTAPDGR</sequence>
<dbReference type="Proteomes" id="UP000245469">
    <property type="component" value="Unassembled WGS sequence"/>
</dbReference>
<comment type="caution">
    <text evidence="1">The sequence shown here is derived from an EMBL/GenBank/DDBJ whole genome shotgun (WGS) entry which is preliminary data.</text>
</comment>
<accession>A0A315ZTU7</accession>
<reference evidence="1 2" key="1">
    <citation type="submission" date="2018-03" db="EMBL/GenBank/DDBJ databases">
        <title>Genomic Encyclopedia of Archaeal and Bacterial Type Strains, Phase II (KMG-II): from individual species to whole genera.</title>
        <authorList>
            <person name="Goeker M."/>
        </authorList>
    </citation>
    <scope>NUCLEOTIDE SEQUENCE [LARGE SCALE GENOMIC DNA]</scope>
    <source>
        <strain evidence="1 2">DSM 44889</strain>
    </source>
</reference>